<dbReference type="GeneID" id="9947996"/>
<evidence type="ECO:0000256" key="1">
    <source>
        <dbReference type="ARBA" id="ARBA00022737"/>
    </source>
</evidence>
<dbReference type="InParanoid" id="A0A1S0TPP8"/>
<dbReference type="OrthoDB" id="8609993at2759"/>
<dbReference type="InterPro" id="IPR050991">
    <property type="entry name" value="ECM_Regulatory_Proteins"/>
</dbReference>
<dbReference type="InterPro" id="IPR056970">
    <property type="entry name" value="Fn3_Dep-1_4th"/>
</dbReference>
<dbReference type="Pfam" id="PF24946">
    <property type="entry name" value="Fn3_Dep-1_4th"/>
    <property type="match status" value="1"/>
</dbReference>
<evidence type="ECO:0000313" key="3">
    <source>
        <dbReference type="EMBL" id="EFO17948.2"/>
    </source>
</evidence>
<organism evidence="3">
    <name type="scientific">Loa loa</name>
    <name type="common">Eye worm</name>
    <name type="synonym">Filaria loa</name>
    <dbReference type="NCBI Taxonomy" id="7209"/>
    <lineage>
        <taxon>Eukaryota</taxon>
        <taxon>Metazoa</taxon>
        <taxon>Ecdysozoa</taxon>
        <taxon>Nematoda</taxon>
        <taxon>Chromadorea</taxon>
        <taxon>Rhabditida</taxon>
        <taxon>Spirurina</taxon>
        <taxon>Spiruromorpha</taxon>
        <taxon>Filarioidea</taxon>
        <taxon>Onchocercidae</taxon>
        <taxon>Loa</taxon>
    </lineage>
</organism>
<dbReference type="AlphaFoldDB" id="A0A1S0TPP8"/>
<dbReference type="InterPro" id="IPR036116">
    <property type="entry name" value="FN3_sf"/>
</dbReference>
<keyword evidence="1" id="KW-0677">Repeat</keyword>
<dbReference type="OMA" id="YRIWADV"/>
<protein>
    <recommendedName>
        <fullName evidence="2">Fibronectin type-III domain-containing protein</fullName>
    </recommendedName>
</protein>
<dbReference type="EMBL" id="JH712379">
    <property type="protein sequence ID" value="EFO17948.2"/>
    <property type="molecule type" value="Genomic_DNA"/>
</dbReference>
<dbReference type="KEGG" id="loa:LOAG_10550"/>
<proteinExistence type="predicted"/>
<gene>
    <name evidence="3" type="ORF">LOAG_10550</name>
</gene>
<dbReference type="Gene3D" id="2.60.40.10">
    <property type="entry name" value="Immunoglobulins"/>
    <property type="match status" value="1"/>
</dbReference>
<dbReference type="Pfam" id="PF24942">
    <property type="entry name" value="Fn3_Dep-1_1st"/>
    <property type="match status" value="1"/>
</dbReference>
<dbReference type="Pfam" id="PF24943">
    <property type="entry name" value="Fn3_Dep-1_2nd"/>
    <property type="match status" value="1"/>
</dbReference>
<dbReference type="CDD" id="cd00063">
    <property type="entry name" value="FN3"/>
    <property type="match status" value="1"/>
</dbReference>
<dbReference type="InterPro" id="IPR057482">
    <property type="entry name" value="Fn3_Dep-1_3rd"/>
</dbReference>
<dbReference type="InterPro" id="IPR056967">
    <property type="entry name" value="Fn3_Dep-1_1st"/>
</dbReference>
<sequence length="525" mass="59809">MIQKLLHPSSTTAWWEIADTPNKSQVFQKPEPIRSRQLFQRSLSTLPDFSIEKDPTDRSTLLTVILPRSPTNFGQFIAKVVDISPVVDLSERDINRTFLASPSDFKTINIHGLHPGHQYSISVIGRRKGESELIKEERVITDPIAPDFASRNATILSFHTNITLRALKPEKALQDSYQISYIQLDPLRYFPKLEINDIPEQRYIEIYLGNLMPGQDYNVSITPQIKNVEGRPWNGILTTKPYSPENLAVAELNATCVRLSWFLTSRTGADSISISYRLNRISTSLMEVTVQSNQRLVEICNGLQPGRTYMFIARTKKSSETSEGIKLIYTMKPKVPENLKILMDYEKRKFRLIMDIASESESHIEKCFVSLVNEKLDVIERTSAVDNSKSTSPARQCSIYVDLHPGQRYEVSAKTISENTSSNVISKSFALQPAFDMETFGLQLSESDGTLILKWPVAEMARARLDDVWENIVGSDSTLHLRVDPLSKSISGTWQEQSKRFERKQYERDPLIVPKLRRGSCYKVR</sequence>
<dbReference type="PANTHER" id="PTHR46708:SF2">
    <property type="entry name" value="FIBRONECTIN TYPE-III DOMAIN-CONTAINING PROTEIN"/>
    <property type="match status" value="1"/>
</dbReference>
<feature type="domain" description="Fibronectin type-III" evidence="2">
    <location>
        <begin position="243"/>
        <end position="333"/>
    </location>
</feature>
<evidence type="ECO:0000259" key="2">
    <source>
        <dbReference type="PROSITE" id="PS50853"/>
    </source>
</evidence>
<dbReference type="SMART" id="SM00060">
    <property type="entry name" value="FN3"/>
    <property type="match status" value="2"/>
</dbReference>
<dbReference type="Pfam" id="PF25300">
    <property type="entry name" value="Fn3_Dep-1_3rd"/>
    <property type="match status" value="1"/>
</dbReference>
<dbReference type="InterPro" id="IPR056968">
    <property type="entry name" value="Fn3_Dep-1_2nd"/>
</dbReference>
<dbReference type="RefSeq" id="XP_020301646.1">
    <property type="nucleotide sequence ID" value="XM_020448187.1"/>
</dbReference>
<dbReference type="CTD" id="9947996"/>
<dbReference type="PANTHER" id="PTHR46708">
    <property type="entry name" value="TENASCIN"/>
    <property type="match status" value="1"/>
</dbReference>
<dbReference type="InterPro" id="IPR013783">
    <property type="entry name" value="Ig-like_fold"/>
</dbReference>
<dbReference type="PROSITE" id="PS50853">
    <property type="entry name" value="FN3"/>
    <property type="match status" value="1"/>
</dbReference>
<dbReference type="SUPFAM" id="SSF49265">
    <property type="entry name" value="Fibronectin type III"/>
    <property type="match status" value="1"/>
</dbReference>
<dbReference type="InterPro" id="IPR056966">
    <property type="entry name" value="Fn3_Dep-1_5th"/>
</dbReference>
<name>A0A1S0TPP8_LOALO</name>
<dbReference type="Pfam" id="PF24940">
    <property type="entry name" value="Fn3_Dep-1_5th"/>
    <property type="match status" value="1"/>
</dbReference>
<dbReference type="InterPro" id="IPR003961">
    <property type="entry name" value="FN3_dom"/>
</dbReference>
<accession>A0A1S0TPP8</accession>
<reference evidence="3" key="1">
    <citation type="submission" date="2012-04" db="EMBL/GenBank/DDBJ databases">
        <title>The Genome Sequence of Loa loa.</title>
        <authorList>
            <consortium name="The Broad Institute Genome Sequencing Platform"/>
            <consortium name="Broad Institute Genome Sequencing Center for Infectious Disease"/>
            <person name="Nutman T.B."/>
            <person name="Fink D.L."/>
            <person name="Russ C."/>
            <person name="Young S."/>
            <person name="Zeng Q."/>
            <person name="Gargeya S."/>
            <person name="Alvarado L."/>
            <person name="Berlin A."/>
            <person name="Chapman S.B."/>
            <person name="Chen Z."/>
            <person name="Freedman E."/>
            <person name="Gellesch M."/>
            <person name="Goldberg J."/>
            <person name="Griggs A."/>
            <person name="Gujja S."/>
            <person name="Heilman E.R."/>
            <person name="Heiman D."/>
            <person name="Howarth C."/>
            <person name="Mehta T."/>
            <person name="Neiman D."/>
            <person name="Pearson M."/>
            <person name="Roberts A."/>
            <person name="Saif S."/>
            <person name="Shea T."/>
            <person name="Shenoy N."/>
            <person name="Sisk P."/>
            <person name="Stolte C."/>
            <person name="Sykes S."/>
            <person name="White J."/>
            <person name="Yandava C."/>
            <person name="Haas B."/>
            <person name="Henn M.R."/>
            <person name="Nusbaum C."/>
            <person name="Birren B."/>
        </authorList>
    </citation>
    <scope>NUCLEOTIDE SEQUENCE [LARGE SCALE GENOMIC DNA]</scope>
</reference>